<dbReference type="NCBIfam" id="TIGR01965">
    <property type="entry name" value="VCBS_repeat"/>
    <property type="match status" value="4"/>
</dbReference>
<evidence type="ECO:0000313" key="1">
    <source>
        <dbReference type="EMBL" id="QJW83472.1"/>
    </source>
</evidence>
<dbReference type="Pfam" id="PF17963">
    <property type="entry name" value="Big_9"/>
    <property type="match status" value="8"/>
</dbReference>
<name>A0ABX6P0B4_9BURK</name>
<proteinExistence type="predicted"/>
<dbReference type="Proteomes" id="UP000500826">
    <property type="component" value="Chromosome"/>
</dbReference>
<dbReference type="InterPro" id="IPR010221">
    <property type="entry name" value="VCBS_dom"/>
</dbReference>
<dbReference type="Gene3D" id="2.60.40.3440">
    <property type="match status" value="8"/>
</dbReference>
<dbReference type="EMBL" id="CP053418">
    <property type="protein sequence ID" value="QJW83472.1"/>
    <property type="molecule type" value="Genomic_DNA"/>
</dbReference>
<organism evidence="1 2">
    <name type="scientific">Ramlibacter terrae</name>
    <dbReference type="NCBI Taxonomy" id="2732511"/>
    <lineage>
        <taxon>Bacteria</taxon>
        <taxon>Pseudomonadati</taxon>
        <taxon>Pseudomonadota</taxon>
        <taxon>Betaproteobacteria</taxon>
        <taxon>Burkholderiales</taxon>
        <taxon>Comamonadaceae</taxon>
        <taxon>Ramlibacter</taxon>
    </lineage>
</organism>
<dbReference type="SUPFAM" id="SSF49313">
    <property type="entry name" value="Cadherin-like"/>
    <property type="match status" value="1"/>
</dbReference>
<keyword evidence="2" id="KW-1185">Reference proteome</keyword>
<accession>A0ABX6P0B4</accession>
<protein>
    <submittedName>
        <fullName evidence="1">Tandem-95 repeat protein</fullName>
    </submittedName>
</protein>
<dbReference type="InterPro" id="IPR015919">
    <property type="entry name" value="Cadherin-like_sf"/>
</dbReference>
<gene>
    <name evidence="1" type="ORF">HK414_02855</name>
</gene>
<reference evidence="1 2" key="1">
    <citation type="submission" date="2020-05" db="EMBL/GenBank/DDBJ databases">
        <title>Ramlibacter rhizophilus sp. nov., isolated from rhizosphere soil of national flower Mugunghwa from South Korea.</title>
        <authorList>
            <person name="Zheng-Fei Y."/>
            <person name="Huan T."/>
        </authorList>
    </citation>
    <scope>NUCLEOTIDE SEQUENCE [LARGE SCALE GENOMIC DNA]</scope>
    <source>
        <strain evidence="1 2">H242</strain>
    </source>
</reference>
<evidence type="ECO:0000313" key="2">
    <source>
        <dbReference type="Proteomes" id="UP000500826"/>
    </source>
</evidence>
<dbReference type="NCBIfam" id="NF012211">
    <property type="entry name" value="tand_rpt_95"/>
    <property type="match status" value="8"/>
</dbReference>
<sequence length="675" mass="67202">MRYTPDANYNGTDAYTYTVSSGGTTETVTVNVTITPVNDATTFGGTTGSGNEDAGPITGTLTVADADGITTPAFTVTANGAHGTASIDAAGAWTYTPNADYNGPDSFTVRVTDNTGATSTQVITVNVGSVVDIADDTASTAEDTAVITPVRGNDSFEGATPTITAVTNGAHGTVTVIDAAAGTVQYTPDANWHGTDTYTYTVTSGGVTETATVTVTVTPVNDNAVFTGTTTGSTTEDGAAITGTLNATDVDGMTTAGYTVTGPAVHGTATIDAAGAWTYTPAADYNGTDSFTVTVTDNSGNTTTQVISLTVTAVADIAGNSVTVAEDGTATTALLGNDTFEGTPTITAVSRGAHGTVTIVDAAAGTVLYTPNVNYNGPDSYTYTVTSGGVTETATVTVNVAPVDDATTFGGATSGTGNEDAGNITGTLTAADSADGMATPVFDVSTNPLHGTATIHPVTGNWSYKPAADYNGTDSFTVTVTDDAGNTSTQVITLTVSAVADVVANTANTSEDSSVTTNVPANDSFESAAPAITAVTQGTHGTVTIIDAAAGTVRYTPDANWHGTDTYTYTVTSGGVTETATVTVNVSAVNDPTSFTGDASGTGAEDGGAITGTLTANDADGITAPAYTVTANGAHGTATIDATTGAWTYSPNADYNGADSFTVRVTDNAGNTSTR</sequence>